<dbReference type="InterPro" id="IPR010559">
    <property type="entry name" value="Sig_transdc_His_kin_internal"/>
</dbReference>
<keyword evidence="16" id="KW-1185">Reference proteome</keyword>
<keyword evidence="4" id="KW-0808">Transferase</keyword>
<dbReference type="PANTHER" id="PTHR34220">
    <property type="entry name" value="SENSOR HISTIDINE KINASE YPDA"/>
    <property type="match status" value="1"/>
</dbReference>
<comment type="caution">
    <text evidence="15">The sequence shown here is derived from an EMBL/GenBank/DDBJ whole genome shotgun (WGS) entry which is preliminary data.</text>
</comment>
<evidence type="ECO:0000256" key="8">
    <source>
        <dbReference type="ARBA" id="ARBA00022840"/>
    </source>
</evidence>
<protein>
    <submittedName>
        <fullName evidence="15">HAMP domain-containing protein</fullName>
    </submittedName>
</protein>
<evidence type="ECO:0000256" key="11">
    <source>
        <dbReference type="ARBA" id="ARBA00023136"/>
    </source>
</evidence>
<organism evidence="15 16">
    <name type="scientific">Paenibacillus anseongense</name>
    <dbReference type="NCBI Taxonomy" id="2682845"/>
    <lineage>
        <taxon>Bacteria</taxon>
        <taxon>Bacillati</taxon>
        <taxon>Bacillota</taxon>
        <taxon>Bacilli</taxon>
        <taxon>Bacillales</taxon>
        <taxon>Paenibacillaceae</taxon>
        <taxon>Paenibacillus</taxon>
    </lineage>
</organism>
<dbReference type="Pfam" id="PF00672">
    <property type="entry name" value="HAMP"/>
    <property type="match status" value="1"/>
</dbReference>
<proteinExistence type="predicted"/>
<reference evidence="15 16" key="1">
    <citation type="submission" date="2019-12" db="EMBL/GenBank/DDBJ databases">
        <authorList>
            <person name="Huq M.A."/>
        </authorList>
    </citation>
    <scope>NUCLEOTIDE SEQUENCE [LARGE SCALE GENOMIC DNA]</scope>
    <source>
        <strain evidence="15 16">MAH-34</strain>
    </source>
</reference>
<evidence type="ECO:0000256" key="10">
    <source>
        <dbReference type="ARBA" id="ARBA00023012"/>
    </source>
</evidence>
<keyword evidence="11 13" id="KW-0472">Membrane</keyword>
<keyword evidence="9 13" id="KW-1133">Transmembrane helix</keyword>
<keyword evidence="12" id="KW-0175">Coiled coil</keyword>
<keyword evidence="10" id="KW-0902">Two-component regulatory system</keyword>
<keyword evidence="2" id="KW-1003">Cell membrane</keyword>
<keyword evidence="6" id="KW-0547">Nucleotide-binding</keyword>
<dbReference type="Proteomes" id="UP000467637">
    <property type="component" value="Unassembled WGS sequence"/>
</dbReference>
<evidence type="ECO:0000313" key="16">
    <source>
        <dbReference type="Proteomes" id="UP000467637"/>
    </source>
</evidence>
<feature type="transmembrane region" description="Helical" evidence="13">
    <location>
        <begin position="293"/>
        <end position="315"/>
    </location>
</feature>
<evidence type="ECO:0000256" key="9">
    <source>
        <dbReference type="ARBA" id="ARBA00022989"/>
    </source>
</evidence>
<dbReference type="InterPro" id="IPR050640">
    <property type="entry name" value="Bact_2-comp_sensor_kinase"/>
</dbReference>
<evidence type="ECO:0000313" key="15">
    <source>
        <dbReference type="EMBL" id="MVQ34045.1"/>
    </source>
</evidence>
<evidence type="ECO:0000256" key="13">
    <source>
        <dbReference type="SAM" id="Phobius"/>
    </source>
</evidence>
<keyword evidence="5 13" id="KW-0812">Transmembrane</keyword>
<dbReference type="Pfam" id="PF06580">
    <property type="entry name" value="His_kinase"/>
    <property type="match status" value="1"/>
</dbReference>
<gene>
    <name evidence="15" type="ORF">GON05_05205</name>
</gene>
<evidence type="ECO:0000256" key="7">
    <source>
        <dbReference type="ARBA" id="ARBA00022777"/>
    </source>
</evidence>
<dbReference type="Gene3D" id="6.10.340.10">
    <property type="match status" value="1"/>
</dbReference>
<keyword evidence="7" id="KW-0418">Kinase</keyword>
<dbReference type="SUPFAM" id="SSF55874">
    <property type="entry name" value="ATPase domain of HSP90 chaperone/DNA topoisomerase II/histidine kinase"/>
    <property type="match status" value="1"/>
</dbReference>
<feature type="domain" description="HAMP" evidence="14">
    <location>
        <begin position="316"/>
        <end position="368"/>
    </location>
</feature>
<evidence type="ECO:0000259" key="14">
    <source>
        <dbReference type="PROSITE" id="PS50885"/>
    </source>
</evidence>
<evidence type="ECO:0000256" key="4">
    <source>
        <dbReference type="ARBA" id="ARBA00022679"/>
    </source>
</evidence>
<evidence type="ECO:0000256" key="2">
    <source>
        <dbReference type="ARBA" id="ARBA00022475"/>
    </source>
</evidence>
<dbReference type="InterPro" id="IPR003660">
    <property type="entry name" value="HAMP_dom"/>
</dbReference>
<evidence type="ECO:0000256" key="6">
    <source>
        <dbReference type="ARBA" id="ARBA00022741"/>
    </source>
</evidence>
<dbReference type="EMBL" id="WSEM01000005">
    <property type="protein sequence ID" value="MVQ34045.1"/>
    <property type="molecule type" value="Genomic_DNA"/>
</dbReference>
<feature type="coiled-coil region" evidence="12">
    <location>
        <begin position="356"/>
        <end position="383"/>
    </location>
</feature>
<dbReference type="CDD" id="cd06225">
    <property type="entry name" value="HAMP"/>
    <property type="match status" value="1"/>
</dbReference>
<keyword evidence="3" id="KW-0597">Phosphoprotein</keyword>
<comment type="subcellular location">
    <subcellularLocation>
        <location evidence="1">Cell membrane</location>
        <topology evidence="1">Multi-pass membrane protein</topology>
    </subcellularLocation>
</comment>
<dbReference type="Gene3D" id="3.30.565.10">
    <property type="entry name" value="Histidine kinase-like ATPase, C-terminal domain"/>
    <property type="match status" value="1"/>
</dbReference>
<dbReference type="PANTHER" id="PTHR34220:SF11">
    <property type="entry name" value="SENSOR PROTEIN KINASE HPTS"/>
    <property type="match status" value="1"/>
</dbReference>
<evidence type="ECO:0000256" key="12">
    <source>
        <dbReference type="SAM" id="Coils"/>
    </source>
</evidence>
<dbReference type="PROSITE" id="PS50885">
    <property type="entry name" value="HAMP"/>
    <property type="match status" value="1"/>
</dbReference>
<sequence length="594" mass="67695">MLSIQKAEGVPMRINSLFRFSFYRRIQISFLCFILLPTVVASFLNYSITHNNVKEKIFLSNQTVLTVIAKDISKTIDDMTYASNFFVQDENVKKQLRNFMAMKRIESFHDFETYLQIKDFFSLVDVKTMNPDILMYVSNQAGFIVQSSEIQGADPEMTRQQYEIVKSRVDQSKPNILQWLGTVPTQGTNALSNKAYLLARVIKSPSDTQQLGTLFISIPERYFMKAFTQLNTSKLALFDAEGKLIAGDPIVSYGMDATAKNSIRNESLIQYSGWKLISETPDAQVTGQITKTFFITLLLIIPFFLIFFVVSMYVAKRLHRPIRQLQAGVKQFGNGNRRIRFEQDGKDEISDLGRTLNIMLEQINQLIVENEQEQEQKRELELQALYSQIRPHFLMNTLNSIKCNLALDNEMVHSQKINSLMSLLRAYMKFNEPSSLGNECKLLFHYVDIMQMRSDLVVQLDIELPPLLANLGFPKLLLQPIVENAFVHGFKKAVDQPRIVIRAKQNDHRVEISISDNGLGVSAEKIDLLNAELQSSQDTEAWQTDKRVGLWNVFQRLKMTYGSASTMICSQSELGGLTVTLGFKEKLPTGGSKC</sequence>
<accession>A0ABW9U6T8</accession>
<dbReference type="InterPro" id="IPR003594">
    <property type="entry name" value="HATPase_dom"/>
</dbReference>
<evidence type="ECO:0000256" key="3">
    <source>
        <dbReference type="ARBA" id="ARBA00022553"/>
    </source>
</evidence>
<dbReference type="SMART" id="SM00304">
    <property type="entry name" value="HAMP"/>
    <property type="match status" value="1"/>
</dbReference>
<evidence type="ECO:0000256" key="1">
    <source>
        <dbReference type="ARBA" id="ARBA00004651"/>
    </source>
</evidence>
<evidence type="ECO:0000256" key="5">
    <source>
        <dbReference type="ARBA" id="ARBA00022692"/>
    </source>
</evidence>
<dbReference type="SUPFAM" id="SSF158472">
    <property type="entry name" value="HAMP domain-like"/>
    <property type="match status" value="1"/>
</dbReference>
<keyword evidence="8" id="KW-0067">ATP-binding</keyword>
<name>A0ABW9U6T8_9BACL</name>
<dbReference type="InterPro" id="IPR036890">
    <property type="entry name" value="HATPase_C_sf"/>
</dbReference>
<dbReference type="Pfam" id="PF02518">
    <property type="entry name" value="HATPase_c"/>
    <property type="match status" value="1"/>
</dbReference>